<proteinExistence type="predicted"/>
<dbReference type="RefSeq" id="WP_146511534.1">
    <property type="nucleotide sequence ID" value="NZ_SIHI01000023.1"/>
</dbReference>
<name>A0A5C5WAF7_9PLAN</name>
<reference evidence="2 3" key="1">
    <citation type="submission" date="2019-02" db="EMBL/GenBank/DDBJ databases">
        <title>Deep-cultivation of Planctomycetes and their phenomic and genomic characterization uncovers novel biology.</title>
        <authorList>
            <person name="Wiegand S."/>
            <person name="Jogler M."/>
            <person name="Boedeker C."/>
            <person name="Pinto D."/>
            <person name="Vollmers J."/>
            <person name="Rivas-Marin E."/>
            <person name="Kohn T."/>
            <person name="Peeters S.H."/>
            <person name="Heuer A."/>
            <person name="Rast P."/>
            <person name="Oberbeckmann S."/>
            <person name="Bunk B."/>
            <person name="Jeske O."/>
            <person name="Meyerdierks A."/>
            <person name="Storesund J.E."/>
            <person name="Kallscheuer N."/>
            <person name="Luecker S."/>
            <person name="Lage O.M."/>
            <person name="Pohl T."/>
            <person name="Merkel B.J."/>
            <person name="Hornburger P."/>
            <person name="Mueller R.-W."/>
            <person name="Bruemmer F."/>
            <person name="Labrenz M."/>
            <person name="Spormann A.M."/>
            <person name="Op Den Camp H."/>
            <person name="Overmann J."/>
            <person name="Amann R."/>
            <person name="Jetten M.S.M."/>
            <person name="Mascher T."/>
            <person name="Medema M.H."/>
            <person name="Devos D.P."/>
            <person name="Kaster A.-K."/>
            <person name="Ovreas L."/>
            <person name="Rohde M."/>
            <person name="Galperin M.Y."/>
            <person name="Jogler C."/>
        </authorList>
    </citation>
    <scope>NUCLEOTIDE SEQUENCE [LARGE SCALE GENOMIC DNA]</scope>
    <source>
        <strain evidence="2 3">KOR42</strain>
    </source>
</reference>
<dbReference type="Gene3D" id="3.50.50.60">
    <property type="entry name" value="FAD/NAD(P)-binding domain"/>
    <property type="match status" value="1"/>
</dbReference>
<dbReference type="Proteomes" id="UP000317243">
    <property type="component" value="Unassembled WGS sequence"/>
</dbReference>
<evidence type="ECO:0000313" key="2">
    <source>
        <dbReference type="EMBL" id="TWT47145.1"/>
    </source>
</evidence>
<dbReference type="GO" id="GO:0016491">
    <property type="term" value="F:oxidoreductase activity"/>
    <property type="evidence" value="ECO:0007669"/>
    <property type="project" value="InterPro"/>
</dbReference>
<sequence>MKLAIIGTGISGLTCAHLLHREHDVTLYEANDYIGGHTHTVDAEVAGETHSIDTGFVVFNDWTYPNFIGLLDELGVSSQPTSMGFSVRCEVSGIEYSGRNLSTLFAQKRNLFKGSHYRMLLDILRFNHQGLNQWESLPDEMTVGEFLSRHHFSSAFADRYLLPMGAAIWSCPMLTFREFPIGFIIAFYKNHGLLNISNRPVWRVVQGGSRSYVDKLIRPFQDRIRLNSPVSRVMREGPGVRVISNGKAEGFDEVIFACHSDQSLLMLNDSTDTEREILSEFPYGKNTAVLHTDVQLLPQRRSTWSSWNYRVRSEEFRPSVTYNMNILQQIDAAETFCVTLNDEDRVDPSRKLGTFQYSHPIFTNRRAQVQSRHAELIRQNRTSYCGAYWGNGFHEDGVTSALRVCSAFGMLPKWSSEEVRTRDFVVTDGGAS</sequence>
<dbReference type="PANTHER" id="PTHR42923">
    <property type="entry name" value="PROTOPORPHYRINOGEN OXIDASE"/>
    <property type="match status" value="1"/>
</dbReference>
<dbReference type="InterPro" id="IPR002937">
    <property type="entry name" value="Amino_oxidase"/>
</dbReference>
<dbReference type="PANTHER" id="PTHR42923:SF17">
    <property type="entry name" value="AMINE OXIDASE DOMAIN-CONTAINING PROTEIN"/>
    <property type="match status" value="1"/>
</dbReference>
<protein>
    <submittedName>
        <fullName evidence="2">Protoporphyrinogen oxidase</fullName>
    </submittedName>
</protein>
<evidence type="ECO:0000259" key="1">
    <source>
        <dbReference type="Pfam" id="PF01593"/>
    </source>
</evidence>
<dbReference type="OrthoDB" id="20837at2"/>
<dbReference type="InterPro" id="IPR036188">
    <property type="entry name" value="FAD/NAD-bd_sf"/>
</dbReference>
<organism evidence="2 3">
    <name type="scientific">Thalassoglobus neptunius</name>
    <dbReference type="NCBI Taxonomy" id="1938619"/>
    <lineage>
        <taxon>Bacteria</taxon>
        <taxon>Pseudomonadati</taxon>
        <taxon>Planctomycetota</taxon>
        <taxon>Planctomycetia</taxon>
        <taxon>Planctomycetales</taxon>
        <taxon>Planctomycetaceae</taxon>
        <taxon>Thalassoglobus</taxon>
    </lineage>
</organism>
<gene>
    <name evidence="2" type="ORF">KOR42_41430</name>
</gene>
<dbReference type="EMBL" id="SIHI01000023">
    <property type="protein sequence ID" value="TWT47145.1"/>
    <property type="molecule type" value="Genomic_DNA"/>
</dbReference>
<evidence type="ECO:0000313" key="3">
    <source>
        <dbReference type="Proteomes" id="UP000317243"/>
    </source>
</evidence>
<dbReference type="SUPFAM" id="SSF51905">
    <property type="entry name" value="FAD/NAD(P)-binding domain"/>
    <property type="match status" value="1"/>
</dbReference>
<dbReference type="InterPro" id="IPR050464">
    <property type="entry name" value="Zeta_carotene_desat/Oxidored"/>
</dbReference>
<feature type="domain" description="Amine oxidase" evidence="1">
    <location>
        <begin position="10"/>
        <end position="264"/>
    </location>
</feature>
<accession>A0A5C5WAF7</accession>
<dbReference type="AlphaFoldDB" id="A0A5C5WAF7"/>
<comment type="caution">
    <text evidence="2">The sequence shown here is derived from an EMBL/GenBank/DDBJ whole genome shotgun (WGS) entry which is preliminary data.</text>
</comment>
<dbReference type="Pfam" id="PF01593">
    <property type="entry name" value="Amino_oxidase"/>
    <property type="match status" value="1"/>
</dbReference>
<keyword evidence="3" id="KW-1185">Reference proteome</keyword>